<dbReference type="Pfam" id="PF03221">
    <property type="entry name" value="HTH_Tnp_Tc5"/>
    <property type="match status" value="1"/>
</dbReference>
<dbReference type="InterPro" id="IPR009057">
    <property type="entry name" value="Homeodomain-like_sf"/>
</dbReference>
<gene>
    <name evidence="3" type="ORF">PHYSODRAFT_403457</name>
</gene>
<name>G4Z6J6_PHYSP</name>
<dbReference type="SUPFAM" id="SSF46689">
    <property type="entry name" value="Homeodomain-like"/>
    <property type="match status" value="1"/>
</dbReference>
<dbReference type="KEGG" id="psoj:PHYSODRAFT_403457"/>
<dbReference type="InterPro" id="IPR006600">
    <property type="entry name" value="HTH_CenpB_DNA-bd_dom"/>
</dbReference>
<dbReference type="PANTHER" id="PTHR19303">
    <property type="entry name" value="TRANSPOSON"/>
    <property type="match status" value="1"/>
</dbReference>
<dbReference type="RefSeq" id="XP_009522283.1">
    <property type="nucleotide sequence ID" value="XM_009523988.1"/>
</dbReference>
<dbReference type="Proteomes" id="UP000002640">
    <property type="component" value="Unassembled WGS sequence"/>
</dbReference>
<dbReference type="InterPro" id="IPR050863">
    <property type="entry name" value="CenT-Element_Derived"/>
</dbReference>
<dbReference type="SMR" id="G4Z6J6"/>
<dbReference type="PANTHER" id="PTHR19303:SF73">
    <property type="entry name" value="PROTEIN PDC2"/>
    <property type="match status" value="1"/>
</dbReference>
<dbReference type="GeneID" id="20651346"/>
<dbReference type="AlphaFoldDB" id="G4Z6J6"/>
<dbReference type="STRING" id="1094619.G4Z6J6"/>
<dbReference type="GO" id="GO:0003677">
    <property type="term" value="F:DNA binding"/>
    <property type="evidence" value="ECO:0007669"/>
    <property type="project" value="UniProtKB-KW"/>
</dbReference>
<dbReference type="GO" id="GO:0005634">
    <property type="term" value="C:nucleus"/>
    <property type="evidence" value="ECO:0007669"/>
    <property type="project" value="TreeGrafter"/>
</dbReference>
<feature type="domain" description="HTH CENPB-type" evidence="2">
    <location>
        <begin position="7"/>
        <end position="79"/>
    </location>
</feature>
<protein>
    <recommendedName>
        <fullName evidence="2">HTH CENPB-type domain-containing protein</fullName>
    </recommendedName>
</protein>
<evidence type="ECO:0000313" key="3">
    <source>
        <dbReference type="EMBL" id="EGZ19566.1"/>
    </source>
</evidence>
<keyword evidence="4" id="KW-1185">Reference proteome</keyword>
<evidence type="ECO:0000313" key="4">
    <source>
        <dbReference type="Proteomes" id="UP000002640"/>
    </source>
</evidence>
<dbReference type="Gene3D" id="1.10.10.60">
    <property type="entry name" value="Homeodomain-like"/>
    <property type="match status" value="1"/>
</dbReference>
<dbReference type="InterPro" id="IPR004875">
    <property type="entry name" value="DDE_SF_endonuclease_dom"/>
</dbReference>
<feature type="non-terminal residue" evidence="3">
    <location>
        <position position="253"/>
    </location>
</feature>
<accession>G4Z6J6</accession>
<reference evidence="3 4" key="1">
    <citation type="journal article" date="2006" name="Science">
        <title>Phytophthora genome sequences uncover evolutionary origins and mechanisms of pathogenesis.</title>
        <authorList>
            <person name="Tyler B.M."/>
            <person name="Tripathy S."/>
            <person name="Zhang X."/>
            <person name="Dehal P."/>
            <person name="Jiang R.H."/>
            <person name="Aerts A."/>
            <person name="Arredondo F.D."/>
            <person name="Baxter L."/>
            <person name="Bensasson D."/>
            <person name="Beynon J.L."/>
            <person name="Chapman J."/>
            <person name="Damasceno C.M."/>
            <person name="Dorrance A.E."/>
            <person name="Dou D."/>
            <person name="Dickerman A.W."/>
            <person name="Dubchak I.L."/>
            <person name="Garbelotto M."/>
            <person name="Gijzen M."/>
            <person name="Gordon S.G."/>
            <person name="Govers F."/>
            <person name="Grunwald N.J."/>
            <person name="Huang W."/>
            <person name="Ivors K.L."/>
            <person name="Jones R.W."/>
            <person name="Kamoun S."/>
            <person name="Krampis K."/>
            <person name="Lamour K.H."/>
            <person name="Lee M.K."/>
            <person name="McDonald W.H."/>
            <person name="Medina M."/>
            <person name="Meijer H.J."/>
            <person name="Nordberg E.K."/>
            <person name="Maclean D.J."/>
            <person name="Ospina-Giraldo M.D."/>
            <person name="Morris P.F."/>
            <person name="Phuntumart V."/>
            <person name="Putnam N.H."/>
            <person name="Rash S."/>
            <person name="Rose J.K."/>
            <person name="Sakihama Y."/>
            <person name="Salamov A.A."/>
            <person name="Savidor A."/>
            <person name="Scheuring C.F."/>
            <person name="Smith B.M."/>
            <person name="Sobral B.W."/>
            <person name="Terry A."/>
            <person name="Torto-Alalibo T.A."/>
            <person name="Win J."/>
            <person name="Xu Z."/>
            <person name="Zhang H."/>
            <person name="Grigoriev I.V."/>
            <person name="Rokhsar D.S."/>
            <person name="Boore J.L."/>
        </authorList>
    </citation>
    <scope>NUCLEOTIDE SEQUENCE [LARGE SCALE GENOMIC DNA]</scope>
    <source>
        <strain evidence="3 4">P6497</strain>
    </source>
</reference>
<evidence type="ECO:0000259" key="2">
    <source>
        <dbReference type="PROSITE" id="PS51253"/>
    </source>
</evidence>
<dbReference type="SMART" id="SM00674">
    <property type="entry name" value="CENPB"/>
    <property type="match status" value="1"/>
</dbReference>
<keyword evidence="1" id="KW-0238">DNA-binding</keyword>
<dbReference type="InParanoid" id="G4Z6J6"/>
<dbReference type="PROSITE" id="PS51253">
    <property type="entry name" value="HTH_CENPB"/>
    <property type="match status" value="1"/>
</dbReference>
<dbReference type="EMBL" id="JH159153">
    <property type="protein sequence ID" value="EGZ19566.1"/>
    <property type="molecule type" value="Genomic_DNA"/>
</dbReference>
<dbReference type="Pfam" id="PF03184">
    <property type="entry name" value="DDE_1"/>
    <property type="match status" value="1"/>
</dbReference>
<evidence type="ECO:0000256" key="1">
    <source>
        <dbReference type="ARBA" id="ARBA00023125"/>
    </source>
</evidence>
<sequence length="253" mass="28610">MTTEELTSKSRRTVRFPNLDTALARWVSYCEETGVPVTGEAIRAKAARFAEILQIDTPLTFSNGWLYKFNERHGFGGLRAHKDTKSSVEAAVLDLQRRLQNYNLHDIFSMDETGLYFTMFPDRSGRKMTKRLTVGLACNADGSERLPPLFIGKAEKPRGFTSSTAAEMNYVCNSSTMMAREIFIKWIKDVDTKFAKQQRKCIMLVDSVAVHAGFNPQELRNVEVALVPSGTENNLQPLVAGVVTAFKQRYRRR</sequence>
<organism evidence="3 4">
    <name type="scientific">Phytophthora sojae (strain P6497)</name>
    <name type="common">Soybean stem and root rot agent</name>
    <name type="synonym">Phytophthora megasperma f. sp. glycines</name>
    <dbReference type="NCBI Taxonomy" id="1094619"/>
    <lineage>
        <taxon>Eukaryota</taxon>
        <taxon>Sar</taxon>
        <taxon>Stramenopiles</taxon>
        <taxon>Oomycota</taxon>
        <taxon>Peronosporomycetes</taxon>
        <taxon>Peronosporales</taxon>
        <taxon>Peronosporaceae</taxon>
        <taxon>Phytophthora</taxon>
    </lineage>
</organism>
<proteinExistence type="predicted"/>